<dbReference type="EMBL" id="MOXJ01000002">
    <property type="protein sequence ID" value="PDO11513.1"/>
    <property type="molecule type" value="Genomic_DNA"/>
</dbReference>
<dbReference type="InterPro" id="IPR036388">
    <property type="entry name" value="WH-like_DNA-bd_sf"/>
</dbReference>
<dbReference type="Proteomes" id="UP000243688">
    <property type="component" value="Unassembled WGS sequence"/>
</dbReference>
<name>A0A2A6E3G5_9BACL</name>
<sequence>MSFVEIADVLNISDRQAKNIIKKMEEKELIIKESGRYYLTEEGEVRQEKNNYRTDEKSIKIKEFNEDIKNDVNSEREEMIKKWKSYGIIQVDEMVYYLKNKEKDEELKMVAERKMKKIMETERGQKAIESLISEAKTIIARQEREQKGKEESDALKMGYRTNKTIIKTKTAELKPYDGEDISDIEAIFFTLDRGENPEDYGDCLVKVFYLKYIKTPMQKQIVKEFLNKKSKLNLKDYFEFEKKIEKADYAWAEA</sequence>
<gene>
    <name evidence="1" type="ORF">BLM47_01965</name>
</gene>
<accession>A0A2A6E3G5</accession>
<dbReference type="SUPFAM" id="SSF46785">
    <property type="entry name" value="Winged helix' DNA-binding domain"/>
    <property type="match status" value="1"/>
</dbReference>
<organism evidence="1 2">
    <name type="scientific">Candidatus Reconcilbacillus cellulovorans</name>
    <dbReference type="NCBI Taxonomy" id="1906605"/>
    <lineage>
        <taxon>Bacteria</taxon>
        <taxon>Bacillati</taxon>
        <taxon>Bacillota</taxon>
        <taxon>Bacilli</taxon>
        <taxon>Bacillales</taxon>
        <taxon>Paenibacillaceae</taxon>
        <taxon>Candidatus Reconcilbacillus</taxon>
    </lineage>
</organism>
<evidence type="ECO:0000313" key="1">
    <source>
        <dbReference type="EMBL" id="PDO11513.1"/>
    </source>
</evidence>
<evidence type="ECO:0000313" key="2">
    <source>
        <dbReference type="Proteomes" id="UP000243688"/>
    </source>
</evidence>
<dbReference type="InterPro" id="IPR036390">
    <property type="entry name" value="WH_DNA-bd_sf"/>
</dbReference>
<dbReference type="Gene3D" id="1.10.10.10">
    <property type="entry name" value="Winged helix-like DNA-binding domain superfamily/Winged helix DNA-binding domain"/>
    <property type="match status" value="1"/>
</dbReference>
<comment type="caution">
    <text evidence="1">The sequence shown here is derived from an EMBL/GenBank/DDBJ whole genome shotgun (WGS) entry which is preliminary data.</text>
</comment>
<dbReference type="AlphaFoldDB" id="A0A2A6E3G5"/>
<proteinExistence type="predicted"/>
<protein>
    <submittedName>
        <fullName evidence="1">Uncharacterized protein</fullName>
    </submittedName>
</protein>
<reference evidence="1 2" key="1">
    <citation type="submission" date="2016-12" db="EMBL/GenBank/DDBJ databases">
        <title>Candidatus Reconcilibacillus cellulovorans genome.</title>
        <authorList>
            <person name="Kolinko S."/>
            <person name="Wu Y.-W."/>
            <person name="Tachea F."/>
            <person name="Denzel E."/>
            <person name="Hiras J."/>
            <person name="Baecker N."/>
            <person name="Chan L.J."/>
            <person name="Eichorst S.A."/>
            <person name="Frey D."/>
            <person name="Adams P.D."/>
            <person name="Pray T."/>
            <person name="Tanjore D."/>
            <person name="Petzold C.J."/>
            <person name="Gladden J.M."/>
            <person name="Simmons B.A."/>
            <person name="Singer S.W."/>
        </authorList>
    </citation>
    <scope>NUCLEOTIDE SEQUENCE [LARGE SCALE GENOMIC DNA]</scope>
    <source>
        <strain evidence="1">JTherm</strain>
    </source>
</reference>